<keyword evidence="1" id="KW-0472">Membrane</keyword>
<protein>
    <submittedName>
        <fullName evidence="2">Uncharacterized protein</fullName>
    </submittedName>
</protein>
<feature type="transmembrane region" description="Helical" evidence="1">
    <location>
        <begin position="285"/>
        <end position="307"/>
    </location>
</feature>
<evidence type="ECO:0000256" key="1">
    <source>
        <dbReference type="SAM" id="Phobius"/>
    </source>
</evidence>
<dbReference type="Proteomes" id="UP000830671">
    <property type="component" value="Chromosome 3"/>
</dbReference>
<keyword evidence="1" id="KW-1133">Transmembrane helix</keyword>
<gene>
    <name evidence="2" type="ORF">CLUP02_04881</name>
</gene>
<feature type="transmembrane region" description="Helical" evidence="1">
    <location>
        <begin position="242"/>
        <end position="265"/>
    </location>
</feature>
<dbReference type="AlphaFoldDB" id="A0A9Q8WE48"/>
<dbReference type="GeneID" id="73338901"/>
<proteinExistence type="predicted"/>
<dbReference type="EMBL" id="CP019475">
    <property type="protein sequence ID" value="UQC79402.1"/>
    <property type="molecule type" value="Genomic_DNA"/>
</dbReference>
<dbReference type="KEGG" id="clup:CLUP02_04881"/>
<name>A0A9Q8WE48_9PEZI</name>
<feature type="transmembrane region" description="Helical" evidence="1">
    <location>
        <begin position="39"/>
        <end position="66"/>
    </location>
</feature>
<accession>A0A9Q8WE48</accession>
<sequence>MVIQPAWLNLANKGKKVTEMDHSPSEPVSPGRRHLMRPLLLVLAFIFALFVALVQILTLTAGTWVIRDSNGAQRLGLSSLAIVEFDGIIASQTNPNTYLVTLHQFAASFAYTYPSKSLAGTLDSSPHLPYDFGAVAHALRLPESEWACYHFAQDACQNNPFLSAFRNSWLILPTATANIALVYALVVVSYLFVTELLIAVRPSWLRCQCYFSCIKRVCPCPRGTRAEIEALPPVFWDRYRGWCWFMLPAAAFLPAFTLGGNGMLLKEYVNRPRGLEGDVNGRFGTGFVILQALCFAASVAGAGCMVLRRRLGMRKSWMEEQGVGLKRGA</sequence>
<reference evidence="2" key="1">
    <citation type="journal article" date="2021" name="Mol. Plant Microbe Interact.">
        <title>Complete Genome Sequence of the Plant-Pathogenic Fungus Colletotrichum lupini.</title>
        <authorList>
            <person name="Baroncelli R."/>
            <person name="Pensec F."/>
            <person name="Da Lio D."/>
            <person name="Boufleur T."/>
            <person name="Vicente I."/>
            <person name="Sarrocco S."/>
            <person name="Picot A."/>
            <person name="Baraldi E."/>
            <person name="Sukno S."/>
            <person name="Thon M."/>
            <person name="Le Floch G."/>
        </authorList>
    </citation>
    <scope>NUCLEOTIDE SEQUENCE</scope>
    <source>
        <strain evidence="2">IMI 504893</strain>
    </source>
</reference>
<dbReference type="RefSeq" id="XP_049141034.1">
    <property type="nucleotide sequence ID" value="XM_049283891.1"/>
</dbReference>
<evidence type="ECO:0000313" key="3">
    <source>
        <dbReference type="Proteomes" id="UP000830671"/>
    </source>
</evidence>
<feature type="transmembrane region" description="Helical" evidence="1">
    <location>
        <begin position="169"/>
        <end position="193"/>
    </location>
</feature>
<evidence type="ECO:0000313" key="2">
    <source>
        <dbReference type="EMBL" id="UQC79402.1"/>
    </source>
</evidence>
<keyword evidence="3" id="KW-1185">Reference proteome</keyword>
<organism evidence="2 3">
    <name type="scientific">Colletotrichum lupini</name>
    <dbReference type="NCBI Taxonomy" id="145971"/>
    <lineage>
        <taxon>Eukaryota</taxon>
        <taxon>Fungi</taxon>
        <taxon>Dikarya</taxon>
        <taxon>Ascomycota</taxon>
        <taxon>Pezizomycotina</taxon>
        <taxon>Sordariomycetes</taxon>
        <taxon>Hypocreomycetidae</taxon>
        <taxon>Glomerellales</taxon>
        <taxon>Glomerellaceae</taxon>
        <taxon>Colletotrichum</taxon>
        <taxon>Colletotrichum acutatum species complex</taxon>
    </lineage>
</organism>
<keyword evidence="1" id="KW-0812">Transmembrane</keyword>